<evidence type="ECO:0000256" key="1">
    <source>
        <dbReference type="SAM" id="SignalP"/>
    </source>
</evidence>
<name>A0A517Y744_9BACT</name>
<evidence type="ECO:0000313" key="3">
    <source>
        <dbReference type="Proteomes" id="UP000315017"/>
    </source>
</evidence>
<keyword evidence="1" id="KW-0732">Signal</keyword>
<feature type="signal peptide" evidence="1">
    <location>
        <begin position="1"/>
        <end position="22"/>
    </location>
</feature>
<reference evidence="2 3" key="1">
    <citation type="submission" date="2019-02" db="EMBL/GenBank/DDBJ databases">
        <title>Deep-cultivation of Planctomycetes and their phenomic and genomic characterization uncovers novel biology.</title>
        <authorList>
            <person name="Wiegand S."/>
            <person name="Jogler M."/>
            <person name="Boedeker C."/>
            <person name="Pinto D."/>
            <person name="Vollmers J."/>
            <person name="Rivas-Marin E."/>
            <person name="Kohn T."/>
            <person name="Peeters S.H."/>
            <person name="Heuer A."/>
            <person name="Rast P."/>
            <person name="Oberbeckmann S."/>
            <person name="Bunk B."/>
            <person name="Jeske O."/>
            <person name="Meyerdierks A."/>
            <person name="Storesund J.E."/>
            <person name="Kallscheuer N."/>
            <person name="Luecker S."/>
            <person name="Lage O.M."/>
            <person name="Pohl T."/>
            <person name="Merkel B.J."/>
            <person name="Hornburger P."/>
            <person name="Mueller R.-W."/>
            <person name="Bruemmer F."/>
            <person name="Labrenz M."/>
            <person name="Spormann A.M."/>
            <person name="Op den Camp H."/>
            <person name="Overmann J."/>
            <person name="Amann R."/>
            <person name="Jetten M.S.M."/>
            <person name="Mascher T."/>
            <person name="Medema M.H."/>
            <person name="Devos D.P."/>
            <person name="Kaster A.-K."/>
            <person name="Ovreas L."/>
            <person name="Rohde M."/>
            <person name="Galperin M.Y."/>
            <person name="Jogler C."/>
        </authorList>
    </citation>
    <scope>NUCLEOTIDE SEQUENCE [LARGE SCALE GENOMIC DNA]</scope>
    <source>
        <strain evidence="2 3">ETA_A8</strain>
    </source>
</reference>
<evidence type="ECO:0000313" key="2">
    <source>
        <dbReference type="EMBL" id="QDU25962.1"/>
    </source>
</evidence>
<keyword evidence="2" id="KW-0378">Hydrolase</keyword>
<proteinExistence type="predicted"/>
<keyword evidence="3" id="KW-1185">Reference proteome</keyword>
<dbReference type="SUPFAM" id="SSF53187">
    <property type="entry name" value="Zn-dependent exopeptidases"/>
    <property type="match status" value="1"/>
</dbReference>
<feature type="chain" id="PRO_5021901704" evidence="1">
    <location>
        <begin position="23"/>
        <end position="337"/>
    </location>
</feature>
<dbReference type="AlphaFoldDB" id="A0A517Y744"/>
<dbReference type="Proteomes" id="UP000315017">
    <property type="component" value="Chromosome"/>
</dbReference>
<gene>
    <name evidence="2" type="ORF">ETAA8_10340</name>
</gene>
<dbReference type="KEGG" id="aagg:ETAA8_10340"/>
<dbReference type="GO" id="GO:0016787">
    <property type="term" value="F:hydrolase activity"/>
    <property type="evidence" value="ECO:0007669"/>
    <property type="project" value="UniProtKB-KW"/>
</dbReference>
<protein>
    <submittedName>
        <fullName evidence="2">N-formylglutamate amidohydrolase</fullName>
    </submittedName>
</protein>
<dbReference type="EMBL" id="CP036274">
    <property type="protein sequence ID" value="QDU25962.1"/>
    <property type="molecule type" value="Genomic_DNA"/>
</dbReference>
<dbReference type="Gene3D" id="3.40.630.40">
    <property type="entry name" value="Zn-dependent exopeptidases"/>
    <property type="match status" value="1"/>
</dbReference>
<organism evidence="2 3">
    <name type="scientific">Anatilimnocola aggregata</name>
    <dbReference type="NCBI Taxonomy" id="2528021"/>
    <lineage>
        <taxon>Bacteria</taxon>
        <taxon>Pseudomonadati</taxon>
        <taxon>Planctomycetota</taxon>
        <taxon>Planctomycetia</taxon>
        <taxon>Pirellulales</taxon>
        <taxon>Pirellulaceae</taxon>
        <taxon>Anatilimnocola</taxon>
    </lineage>
</organism>
<accession>A0A517Y744</accession>
<sequence length="337" mass="37535" precursor="true">MHTPRYHWFLLLLVCWAAPAQAEPGATQQQFQPGETYFGHDQHIEYIAGDLPFILSAPHGGREKPEGIVDRKEGTFAFDIGTQELARAIAAEMHQQTGHWPHIIICRISRRKIDCNREIVEACAGNPAAEKIWHDWHRFLTAARDRVVQDFGRGLYIDLHGHGHKIGQLEMGYLHSQLDYDVSNEQLSAPQNVTASSLQAIAALNRRPYADLVRGDFALGTLLMDRGFPATPSKQRPVPTIPYFRGGYNTGRYGRDAAPLAGLQIETNSRGVRDNDKSRAAFAKALTDSLKIYFEAQIGLPLAAKSTPAVSAPVTNALCAPQPACCRRRFRCRARCR</sequence>